<dbReference type="STRING" id="857290.HMPREF9156_00251"/>
<evidence type="ECO:0000256" key="4">
    <source>
        <dbReference type="ARBA" id="ARBA00022722"/>
    </source>
</evidence>
<comment type="subcellular location">
    <subcellularLocation>
        <location evidence="9">Cytoplasm</location>
    </subcellularLocation>
</comment>
<reference evidence="10 11" key="1">
    <citation type="submission" date="2012-01" db="EMBL/GenBank/DDBJ databases">
        <title>The Genome Sequence of Scardovia wiggsiae F0424.</title>
        <authorList>
            <consortium name="The Broad Institute Genome Sequencing Platform"/>
            <person name="Earl A."/>
            <person name="Ward D."/>
            <person name="Feldgarden M."/>
            <person name="Gevers D."/>
            <person name="Izard J."/>
            <person name="Ganesan A."/>
            <person name="Baranova O.V."/>
            <person name="Blanton J.M."/>
            <person name="Tanner A.C."/>
            <person name="Mathney J."/>
            <person name="Dewhirst F.E."/>
            <person name="Young S.K."/>
            <person name="Zeng Q."/>
            <person name="Gargeya S."/>
            <person name="Fitzgerald M."/>
            <person name="Haas B."/>
            <person name="Abouelleil A."/>
            <person name="Alvarado L."/>
            <person name="Arachchi H.M."/>
            <person name="Berlin A."/>
            <person name="Chapman S.B."/>
            <person name="Gearin G."/>
            <person name="Goldberg J."/>
            <person name="Griggs A."/>
            <person name="Gujja S."/>
            <person name="Hansen M."/>
            <person name="Heiman D."/>
            <person name="Howarth C."/>
            <person name="Larimer J."/>
            <person name="Lui A."/>
            <person name="MacDonald P.J.P."/>
            <person name="McCowen C."/>
            <person name="Montmayeur A."/>
            <person name="Murphy C."/>
            <person name="Neiman D."/>
            <person name="Pearson M."/>
            <person name="Priest M."/>
            <person name="Roberts A."/>
            <person name="Saif S."/>
            <person name="Shea T."/>
            <person name="Sisk P."/>
            <person name="Stolte C."/>
            <person name="Sykes S."/>
            <person name="Wortman J."/>
            <person name="Nusbaum C."/>
            <person name="Birren B."/>
        </authorList>
    </citation>
    <scope>NUCLEOTIDE SEQUENCE [LARGE SCALE GENOMIC DNA]</scope>
    <source>
        <strain evidence="10 11">F0424</strain>
    </source>
</reference>
<sequence>MSVDITNETQWDINPMVFSDLAVWTMDQMHVSTHSDLSVSFIEPEPMAQLHMRWMNLEGPTDVMSFPMDELRPGSGRNYPEGLLGDIILCPRVAADQAAAAGHSTIEEMMLLTVHGILHLLGYDHSTPADEQRMFGIQRQLLLTFLSVRSGTLNDVAPPGNGSGTDSEGFITYTDIDTDTAADAAAGESAAE</sequence>
<feature type="binding site" evidence="9">
    <location>
        <position position="125"/>
    </location>
    <ligand>
        <name>Zn(2+)</name>
        <dbReference type="ChEBI" id="CHEBI:29105"/>
        <note>catalytic</note>
    </ligand>
</feature>
<dbReference type="Proteomes" id="UP000006415">
    <property type="component" value="Unassembled WGS sequence"/>
</dbReference>
<comment type="function">
    <text evidence="9">Single strand-specific metallo-endoribonuclease involved in late-stage 70S ribosome quality control and in maturation of the 3' terminus of the 16S rRNA.</text>
</comment>
<dbReference type="Pfam" id="PF02130">
    <property type="entry name" value="YbeY"/>
    <property type="match status" value="1"/>
</dbReference>
<dbReference type="InterPro" id="IPR020549">
    <property type="entry name" value="YbeY_CS"/>
</dbReference>
<dbReference type="NCBIfam" id="TIGR00043">
    <property type="entry name" value="rRNA maturation RNase YbeY"/>
    <property type="match status" value="1"/>
</dbReference>
<feature type="binding site" evidence="9">
    <location>
        <position position="119"/>
    </location>
    <ligand>
        <name>Zn(2+)</name>
        <dbReference type="ChEBI" id="CHEBI:29105"/>
        <note>catalytic</note>
    </ligand>
</feature>
<dbReference type="GO" id="GO:0005737">
    <property type="term" value="C:cytoplasm"/>
    <property type="evidence" value="ECO:0007669"/>
    <property type="project" value="UniProtKB-SubCell"/>
</dbReference>
<dbReference type="eggNOG" id="COG0319">
    <property type="taxonomic scope" value="Bacteria"/>
</dbReference>
<dbReference type="HOGENOM" id="CLU_106710_3_2_11"/>
<name>J0LNW5_9BIFI</name>
<dbReference type="AlphaFoldDB" id="J0LNW5"/>
<evidence type="ECO:0000256" key="3">
    <source>
        <dbReference type="ARBA" id="ARBA00022552"/>
    </source>
</evidence>
<evidence type="ECO:0000313" key="10">
    <source>
        <dbReference type="EMBL" id="EJD65487.1"/>
    </source>
</evidence>
<dbReference type="GeneID" id="97291037"/>
<comment type="cofactor">
    <cofactor evidence="9">
        <name>Zn(2+)</name>
        <dbReference type="ChEBI" id="CHEBI:29105"/>
    </cofactor>
    <text evidence="9">Binds 1 zinc ion.</text>
</comment>
<keyword evidence="7 9" id="KW-0378">Hydrolase</keyword>
<dbReference type="GO" id="GO:0004521">
    <property type="term" value="F:RNA endonuclease activity"/>
    <property type="evidence" value="ECO:0007669"/>
    <property type="project" value="UniProtKB-UniRule"/>
</dbReference>
<dbReference type="InterPro" id="IPR023091">
    <property type="entry name" value="MetalPrtase_cat_dom_sf_prd"/>
</dbReference>
<dbReference type="GO" id="GO:0006364">
    <property type="term" value="P:rRNA processing"/>
    <property type="evidence" value="ECO:0007669"/>
    <property type="project" value="UniProtKB-UniRule"/>
</dbReference>
<evidence type="ECO:0000256" key="9">
    <source>
        <dbReference type="HAMAP-Rule" id="MF_00009"/>
    </source>
</evidence>
<dbReference type="PROSITE" id="PS01306">
    <property type="entry name" value="UPF0054"/>
    <property type="match status" value="1"/>
</dbReference>
<protein>
    <recommendedName>
        <fullName evidence="9">Endoribonuclease YbeY</fullName>
        <ecNumber evidence="9">3.1.-.-</ecNumber>
    </recommendedName>
</protein>
<dbReference type="InterPro" id="IPR002036">
    <property type="entry name" value="YbeY"/>
</dbReference>
<keyword evidence="6 9" id="KW-0255">Endonuclease</keyword>
<dbReference type="SUPFAM" id="SSF55486">
    <property type="entry name" value="Metalloproteases ('zincins'), catalytic domain"/>
    <property type="match status" value="1"/>
</dbReference>
<dbReference type="PANTHER" id="PTHR46986">
    <property type="entry name" value="ENDORIBONUCLEASE YBEY, CHLOROPLASTIC"/>
    <property type="match status" value="1"/>
</dbReference>
<dbReference type="OrthoDB" id="9807740at2"/>
<dbReference type="Gene3D" id="3.40.390.30">
    <property type="entry name" value="Metalloproteases ('zincins'), catalytic domain"/>
    <property type="match status" value="1"/>
</dbReference>
<dbReference type="EC" id="3.1.-.-" evidence="9"/>
<comment type="similarity">
    <text evidence="1 9">Belongs to the endoribonuclease YbeY family.</text>
</comment>
<organism evidence="10 11">
    <name type="scientific">Scardovia wiggsiae F0424</name>
    <dbReference type="NCBI Taxonomy" id="857290"/>
    <lineage>
        <taxon>Bacteria</taxon>
        <taxon>Bacillati</taxon>
        <taxon>Actinomycetota</taxon>
        <taxon>Actinomycetes</taxon>
        <taxon>Bifidobacteriales</taxon>
        <taxon>Bifidobacteriaceae</taxon>
        <taxon>Scardovia</taxon>
    </lineage>
</organism>
<dbReference type="GO" id="GO:0004222">
    <property type="term" value="F:metalloendopeptidase activity"/>
    <property type="evidence" value="ECO:0007669"/>
    <property type="project" value="InterPro"/>
</dbReference>
<evidence type="ECO:0000313" key="11">
    <source>
        <dbReference type="Proteomes" id="UP000006415"/>
    </source>
</evidence>
<dbReference type="EMBL" id="AGZS01000001">
    <property type="protein sequence ID" value="EJD65487.1"/>
    <property type="molecule type" value="Genomic_DNA"/>
</dbReference>
<keyword evidence="5 9" id="KW-0479">Metal-binding</keyword>
<gene>
    <name evidence="9" type="primary">ybeY</name>
    <name evidence="10" type="ORF">HMPREF9156_00251</name>
</gene>
<dbReference type="PANTHER" id="PTHR46986:SF1">
    <property type="entry name" value="ENDORIBONUCLEASE YBEY, CHLOROPLASTIC"/>
    <property type="match status" value="1"/>
</dbReference>
<keyword evidence="2 9" id="KW-0690">Ribosome biogenesis</keyword>
<evidence type="ECO:0000256" key="5">
    <source>
        <dbReference type="ARBA" id="ARBA00022723"/>
    </source>
</evidence>
<evidence type="ECO:0000256" key="1">
    <source>
        <dbReference type="ARBA" id="ARBA00010875"/>
    </source>
</evidence>
<keyword evidence="3 9" id="KW-0698">rRNA processing</keyword>
<evidence type="ECO:0000256" key="7">
    <source>
        <dbReference type="ARBA" id="ARBA00022801"/>
    </source>
</evidence>
<dbReference type="HAMAP" id="MF_00009">
    <property type="entry name" value="Endoribonucl_YbeY"/>
    <property type="match status" value="1"/>
</dbReference>
<evidence type="ECO:0000256" key="8">
    <source>
        <dbReference type="ARBA" id="ARBA00022833"/>
    </source>
</evidence>
<evidence type="ECO:0000256" key="2">
    <source>
        <dbReference type="ARBA" id="ARBA00022517"/>
    </source>
</evidence>
<keyword evidence="8 9" id="KW-0862">Zinc</keyword>
<dbReference type="RefSeq" id="WP_007147319.1">
    <property type="nucleotide sequence ID" value="NZ_AKCI01000001.1"/>
</dbReference>
<comment type="caution">
    <text evidence="10">The sequence shown here is derived from an EMBL/GenBank/DDBJ whole genome shotgun (WGS) entry which is preliminary data.</text>
</comment>
<proteinExistence type="inferred from homology"/>
<evidence type="ECO:0000256" key="6">
    <source>
        <dbReference type="ARBA" id="ARBA00022759"/>
    </source>
</evidence>
<keyword evidence="9" id="KW-0963">Cytoplasm</keyword>
<feature type="binding site" evidence="9">
    <location>
        <position position="115"/>
    </location>
    <ligand>
        <name>Zn(2+)</name>
        <dbReference type="ChEBI" id="CHEBI:29105"/>
        <note>catalytic</note>
    </ligand>
</feature>
<dbReference type="GO" id="GO:0008270">
    <property type="term" value="F:zinc ion binding"/>
    <property type="evidence" value="ECO:0007669"/>
    <property type="project" value="UniProtKB-UniRule"/>
</dbReference>
<accession>J0LNW5</accession>
<keyword evidence="11" id="KW-1185">Reference proteome</keyword>
<keyword evidence="4 9" id="KW-0540">Nuclease</keyword>